<evidence type="ECO:0000259" key="8">
    <source>
        <dbReference type="PROSITE" id="PS50928"/>
    </source>
</evidence>
<dbReference type="GO" id="GO:0005886">
    <property type="term" value="C:plasma membrane"/>
    <property type="evidence" value="ECO:0007669"/>
    <property type="project" value="UniProtKB-SubCell"/>
</dbReference>
<evidence type="ECO:0000256" key="2">
    <source>
        <dbReference type="ARBA" id="ARBA00022448"/>
    </source>
</evidence>
<keyword evidence="2 7" id="KW-0813">Transport</keyword>
<dbReference type="InterPro" id="IPR035906">
    <property type="entry name" value="MetI-like_sf"/>
</dbReference>
<evidence type="ECO:0000256" key="5">
    <source>
        <dbReference type="ARBA" id="ARBA00022989"/>
    </source>
</evidence>
<evidence type="ECO:0000313" key="9">
    <source>
        <dbReference type="EMBL" id="MBB2968026.1"/>
    </source>
</evidence>
<feature type="transmembrane region" description="Helical" evidence="7">
    <location>
        <begin position="118"/>
        <end position="141"/>
    </location>
</feature>
<dbReference type="PROSITE" id="PS50928">
    <property type="entry name" value="ABC_TM1"/>
    <property type="match status" value="1"/>
</dbReference>
<feature type="domain" description="ABC transmembrane type-1" evidence="8">
    <location>
        <begin position="83"/>
        <end position="297"/>
    </location>
</feature>
<evidence type="ECO:0000256" key="7">
    <source>
        <dbReference type="RuleBase" id="RU363032"/>
    </source>
</evidence>
<dbReference type="InterPro" id="IPR000515">
    <property type="entry name" value="MetI-like"/>
</dbReference>
<dbReference type="CDD" id="cd06261">
    <property type="entry name" value="TM_PBP2"/>
    <property type="match status" value="1"/>
</dbReference>
<sequence>MTTMSSTTPVTARQTRRRRPRRSLIGWAFVAPFTIAFAFVLIAPLGYTVYLSLFQHRLIGGNTFVGLTNYVEQLTSPDFWDALLRVCLYLVVFVPVMLGLALLTALALDSARLHAPRLFRLTIFLPHAVPGVVAALLWGYMYGTHFGLVGNIDDFLGITLPDPLSGNLVLLSIGNIMVWLTMGYNMLVFYSALRVVPTELYEAADIDGAGPWRVIAAIKLPAIRPALVVTVMFSTIAAFQLFNEPNILKALAPNAISSHFTPNMYAYNLSFAGQQFNSAATVAIVMGVITMIVAYAIQRVGNRKG</sequence>
<keyword evidence="6 7" id="KW-0472">Membrane</keyword>
<gene>
    <name evidence="9" type="ORF">FHX33_002796</name>
</gene>
<feature type="transmembrane region" description="Helical" evidence="7">
    <location>
        <begin position="222"/>
        <end position="242"/>
    </location>
</feature>
<dbReference type="InterPro" id="IPR050809">
    <property type="entry name" value="UgpAE/MalFG_permease"/>
</dbReference>
<protein>
    <submittedName>
        <fullName evidence="9">Multiple sugar transport system permease protein</fullName>
    </submittedName>
</protein>
<comment type="similarity">
    <text evidence="7">Belongs to the binding-protein-dependent transport system permease family.</text>
</comment>
<comment type="caution">
    <text evidence="9">The sequence shown here is derived from an EMBL/GenBank/DDBJ whole genome shotgun (WGS) entry which is preliminary data.</text>
</comment>
<keyword evidence="10" id="KW-1185">Reference proteome</keyword>
<name>A0A7W4UYP0_LEIAQ</name>
<evidence type="ECO:0000256" key="6">
    <source>
        <dbReference type="ARBA" id="ARBA00023136"/>
    </source>
</evidence>
<proteinExistence type="inferred from homology"/>
<dbReference type="PANTHER" id="PTHR43227:SF8">
    <property type="entry name" value="DIACETYLCHITOBIOSE UPTAKE SYSTEM PERMEASE PROTEIN DASB"/>
    <property type="match status" value="1"/>
</dbReference>
<feature type="transmembrane region" description="Helical" evidence="7">
    <location>
        <begin position="24"/>
        <end position="47"/>
    </location>
</feature>
<keyword evidence="4 7" id="KW-0812">Transmembrane</keyword>
<accession>A0A7W4UYP0</accession>
<dbReference type="Pfam" id="PF00528">
    <property type="entry name" value="BPD_transp_1"/>
    <property type="match status" value="1"/>
</dbReference>
<evidence type="ECO:0000313" key="10">
    <source>
        <dbReference type="Proteomes" id="UP000538196"/>
    </source>
</evidence>
<dbReference type="PANTHER" id="PTHR43227">
    <property type="entry name" value="BLL4140 PROTEIN"/>
    <property type="match status" value="1"/>
</dbReference>
<dbReference type="SUPFAM" id="SSF161098">
    <property type="entry name" value="MetI-like"/>
    <property type="match status" value="1"/>
</dbReference>
<keyword evidence="3" id="KW-1003">Cell membrane</keyword>
<dbReference type="Proteomes" id="UP000538196">
    <property type="component" value="Unassembled WGS sequence"/>
</dbReference>
<dbReference type="Gene3D" id="1.10.3720.10">
    <property type="entry name" value="MetI-like"/>
    <property type="match status" value="1"/>
</dbReference>
<evidence type="ECO:0000256" key="4">
    <source>
        <dbReference type="ARBA" id="ARBA00022692"/>
    </source>
</evidence>
<dbReference type="EMBL" id="JACHVP010000003">
    <property type="protein sequence ID" value="MBB2968026.1"/>
    <property type="molecule type" value="Genomic_DNA"/>
</dbReference>
<evidence type="ECO:0000256" key="1">
    <source>
        <dbReference type="ARBA" id="ARBA00004651"/>
    </source>
</evidence>
<feature type="transmembrane region" description="Helical" evidence="7">
    <location>
        <begin position="168"/>
        <end position="190"/>
    </location>
</feature>
<feature type="transmembrane region" description="Helical" evidence="7">
    <location>
        <begin position="82"/>
        <end position="106"/>
    </location>
</feature>
<dbReference type="AlphaFoldDB" id="A0A7W4UYP0"/>
<organism evidence="9 10">
    <name type="scientific">Leifsonia aquatica</name>
    <name type="common">Corynebacterium aquaticum</name>
    <dbReference type="NCBI Taxonomy" id="144185"/>
    <lineage>
        <taxon>Bacteria</taxon>
        <taxon>Bacillati</taxon>
        <taxon>Actinomycetota</taxon>
        <taxon>Actinomycetes</taxon>
        <taxon>Micrococcales</taxon>
        <taxon>Microbacteriaceae</taxon>
        <taxon>Leifsonia</taxon>
    </lineage>
</organism>
<keyword evidence="9" id="KW-0762">Sugar transport</keyword>
<keyword evidence="5 7" id="KW-1133">Transmembrane helix</keyword>
<evidence type="ECO:0000256" key="3">
    <source>
        <dbReference type="ARBA" id="ARBA00022475"/>
    </source>
</evidence>
<dbReference type="RefSeq" id="WP_021765467.1">
    <property type="nucleotide sequence ID" value="NZ_JACHVP010000003.1"/>
</dbReference>
<reference evidence="9 10" key="1">
    <citation type="submission" date="2020-08" db="EMBL/GenBank/DDBJ databases">
        <title>Sequencing the genomes of 1000 actinobacteria strains.</title>
        <authorList>
            <person name="Klenk H.-P."/>
        </authorList>
    </citation>
    <scope>NUCLEOTIDE SEQUENCE [LARGE SCALE GENOMIC DNA]</scope>
    <source>
        <strain evidence="9 10">DSM 20146</strain>
    </source>
</reference>
<comment type="subcellular location">
    <subcellularLocation>
        <location evidence="1 7">Cell membrane</location>
        <topology evidence="1 7">Multi-pass membrane protein</topology>
    </subcellularLocation>
</comment>
<dbReference type="GO" id="GO:0055085">
    <property type="term" value="P:transmembrane transport"/>
    <property type="evidence" value="ECO:0007669"/>
    <property type="project" value="InterPro"/>
</dbReference>
<feature type="transmembrane region" description="Helical" evidence="7">
    <location>
        <begin position="276"/>
        <end position="297"/>
    </location>
</feature>